<accession>A0A0E9T5V9</accession>
<reference evidence="1" key="2">
    <citation type="journal article" date="2015" name="Fish Shellfish Immunol.">
        <title>Early steps in the European eel (Anguilla anguilla)-Vibrio vulnificus interaction in the gills: Role of the RtxA13 toxin.</title>
        <authorList>
            <person name="Callol A."/>
            <person name="Pajuelo D."/>
            <person name="Ebbesson L."/>
            <person name="Teles M."/>
            <person name="MacKenzie S."/>
            <person name="Amaro C."/>
        </authorList>
    </citation>
    <scope>NUCLEOTIDE SEQUENCE</scope>
</reference>
<organism evidence="1">
    <name type="scientific">Anguilla anguilla</name>
    <name type="common">European freshwater eel</name>
    <name type="synonym">Muraena anguilla</name>
    <dbReference type="NCBI Taxonomy" id="7936"/>
    <lineage>
        <taxon>Eukaryota</taxon>
        <taxon>Metazoa</taxon>
        <taxon>Chordata</taxon>
        <taxon>Craniata</taxon>
        <taxon>Vertebrata</taxon>
        <taxon>Euteleostomi</taxon>
        <taxon>Actinopterygii</taxon>
        <taxon>Neopterygii</taxon>
        <taxon>Teleostei</taxon>
        <taxon>Anguilliformes</taxon>
        <taxon>Anguillidae</taxon>
        <taxon>Anguilla</taxon>
    </lineage>
</organism>
<dbReference type="AlphaFoldDB" id="A0A0E9T5V9"/>
<evidence type="ECO:0000313" key="1">
    <source>
        <dbReference type="EMBL" id="JAH48063.1"/>
    </source>
</evidence>
<reference evidence="1" key="1">
    <citation type="submission" date="2014-11" db="EMBL/GenBank/DDBJ databases">
        <authorList>
            <person name="Amaro Gonzalez C."/>
        </authorList>
    </citation>
    <scope>NUCLEOTIDE SEQUENCE</scope>
</reference>
<sequence>MLILFGHNGVLTGYIPTKLAA</sequence>
<name>A0A0E9T5V9_ANGAN</name>
<proteinExistence type="predicted"/>
<dbReference type="EMBL" id="GBXM01060514">
    <property type="protein sequence ID" value="JAH48063.1"/>
    <property type="molecule type" value="Transcribed_RNA"/>
</dbReference>
<protein>
    <submittedName>
        <fullName evidence="1">Uncharacterized protein</fullName>
    </submittedName>
</protein>